<dbReference type="Proteomes" id="UP001589628">
    <property type="component" value="Unassembled WGS sequence"/>
</dbReference>
<sequence>MCLIVFQWQPASDCPLYLVANRDEFYARPTQPAHWWPGEAIWAGKDLQAGGSWLAIDQQGRWAALTNIRDGRRRAPTQAPSRGELVLQFLRSGQSPWQFAKQLQAQLAAYAGFNLLLGDRQQLCFLSSTEPEPRLLGSGLYSLSNASLNSRWPKQQRAEQALQQTLQQPAVVHAQLQGLLLDEQPAADEQLPDTGVALAWERLLSPCFIRSADYGTRSTTSLILQQQGWSALEQTHGVAGQTEGQQYVTQSYSHPCSPPHSPLGNIA</sequence>
<evidence type="ECO:0000313" key="2">
    <source>
        <dbReference type="Proteomes" id="UP001589628"/>
    </source>
</evidence>
<reference evidence="1 2" key="1">
    <citation type="submission" date="2024-09" db="EMBL/GenBank/DDBJ databases">
        <authorList>
            <person name="Sun Q."/>
            <person name="Mori K."/>
        </authorList>
    </citation>
    <scope>NUCLEOTIDE SEQUENCE [LARGE SCALE GENOMIC DNA]</scope>
    <source>
        <strain evidence="1 2">ATCC 51285</strain>
    </source>
</reference>
<dbReference type="InterPro" id="IPR008551">
    <property type="entry name" value="TANGO2"/>
</dbReference>
<dbReference type="RefSeq" id="WP_081414305.1">
    <property type="nucleotide sequence ID" value="NZ_JBHLZN010000002.1"/>
</dbReference>
<dbReference type="PANTHER" id="PTHR17985">
    <property type="entry name" value="SER/THR-RICH PROTEIN T10 IN DGCR REGION"/>
    <property type="match status" value="1"/>
</dbReference>
<gene>
    <name evidence="1" type="ORF">ACFFLH_08155</name>
</gene>
<accession>A0ABV5ZCQ2</accession>
<dbReference type="EMBL" id="JBHLZN010000002">
    <property type="protein sequence ID" value="MFB9886378.1"/>
    <property type="molecule type" value="Genomic_DNA"/>
</dbReference>
<proteinExistence type="predicted"/>
<comment type="caution">
    <text evidence="1">The sequence shown here is derived from an EMBL/GenBank/DDBJ whole genome shotgun (WGS) entry which is preliminary data.</text>
</comment>
<evidence type="ECO:0000313" key="1">
    <source>
        <dbReference type="EMBL" id="MFB9886378.1"/>
    </source>
</evidence>
<protein>
    <submittedName>
        <fullName evidence="1">NRDE family protein</fullName>
    </submittedName>
</protein>
<keyword evidence="2" id="KW-1185">Reference proteome</keyword>
<name>A0ABV5ZCQ2_9GAMM</name>
<organism evidence="1 2">
    <name type="scientific">Balneatrix alpica</name>
    <dbReference type="NCBI Taxonomy" id="75684"/>
    <lineage>
        <taxon>Bacteria</taxon>
        <taxon>Pseudomonadati</taxon>
        <taxon>Pseudomonadota</taxon>
        <taxon>Gammaproteobacteria</taxon>
        <taxon>Oceanospirillales</taxon>
        <taxon>Balneatrichaceae</taxon>
        <taxon>Balneatrix</taxon>
    </lineage>
</organism>
<dbReference type="Pfam" id="PF05742">
    <property type="entry name" value="TANGO2"/>
    <property type="match status" value="1"/>
</dbReference>
<dbReference type="PANTHER" id="PTHR17985:SF8">
    <property type="entry name" value="TRANSPORT AND GOLGI ORGANIZATION PROTEIN 2 HOMOLOG"/>
    <property type="match status" value="1"/>
</dbReference>